<feature type="domain" description="Cadherin" evidence="21">
    <location>
        <begin position="220"/>
        <end position="341"/>
    </location>
</feature>
<evidence type="ECO:0000256" key="13">
    <source>
        <dbReference type="PROSITE-ProRule" id="PRU00043"/>
    </source>
</evidence>
<evidence type="ECO:0000256" key="6">
    <source>
        <dbReference type="ARBA" id="ARBA00022737"/>
    </source>
</evidence>
<dbReference type="GO" id="GO:0007156">
    <property type="term" value="P:homophilic cell adhesion via plasma membrane adhesion molecules"/>
    <property type="evidence" value="ECO:0007669"/>
    <property type="project" value="InterPro"/>
</dbReference>
<feature type="domain" description="Cadherin" evidence="21">
    <location>
        <begin position="115"/>
        <end position="220"/>
    </location>
</feature>
<dbReference type="PROSITE" id="PS50268">
    <property type="entry name" value="CADHERIN_2"/>
    <property type="match status" value="4"/>
</dbReference>
<dbReference type="InterPro" id="IPR020894">
    <property type="entry name" value="Cadherin_CS"/>
</dbReference>
<evidence type="ECO:0000256" key="8">
    <source>
        <dbReference type="ARBA" id="ARBA00022889"/>
    </source>
</evidence>
<proteinExistence type="predicted"/>
<dbReference type="InterPro" id="IPR000742">
    <property type="entry name" value="EGF"/>
</dbReference>
<feature type="compositionally biased region" description="Low complexity" evidence="17">
    <location>
        <begin position="1302"/>
        <end position="1315"/>
    </location>
</feature>
<dbReference type="InterPro" id="IPR027397">
    <property type="entry name" value="Catenin-bd_sf"/>
</dbReference>
<protein>
    <submittedName>
        <fullName evidence="22">Uncharacterized protein</fullName>
    </submittedName>
</protein>
<dbReference type="Gene3D" id="4.10.900.10">
    <property type="entry name" value="TCF3-CBD (Catenin binding domain)"/>
    <property type="match status" value="1"/>
</dbReference>
<dbReference type="Pfam" id="PF00028">
    <property type="entry name" value="Cadherin"/>
    <property type="match status" value="2"/>
</dbReference>
<dbReference type="SUPFAM" id="SSF57196">
    <property type="entry name" value="EGF/Laminin"/>
    <property type="match status" value="1"/>
</dbReference>
<dbReference type="PROSITE" id="PS50025">
    <property type="entry name" value="LAM_G_DOMAIN"/>
    <property type="match status" value="2"/>
</dbReference>
<keyword evidence="5" id="KW-0732">Signal</keyword>
<keyword evidence="10 18" id="KW-0472">Membrane</keyword>
<dbReference type="GO" id="GO:0005912">
    <property type="term" value="C:adherens junction"/>
    <property type="evidence" value="ECO:0007669"/>
    <property type="project" value="TreeGrafter"/>
</dbReference>
<dbReference type="InterPro" id="IPR000233">
    <property type="entry name" value="Cadherin_Y-type_LIR"/>
</dbReference>
<dbReference type="Gene3D" id="2.10.25.10">
    <property type="entry name" value="Laminin"/>
    <property type="match status" value="2"/>
</dbReference>
<keyword evidence="2" id="KW-1003">Cell membrane</keyword>
<feature type="domain" description="EGF-like" evidence="20">
    <location>
        <begin position="835"/>
        <end position="878"/>
    </location>
</feature>
<evidence type="ECO:0000256" key="11">
    <source>
        <dbReference type="ARBA" id="ARBA00023157"/>
    </source>
</evidence>
<feature type="domain" description="Laminin G" evidence="19">
    <location>
        <begin position="881"/>
        <end position="1068"/>
    </location>
</feature>
<evidence type="ECO:0000256" key="14">
    <source>
        <dbReference type="PROSITE-ProRule" id="PRU00076"/>
    </source>
</evidence>
<evidence type="ECO:0000256" key="7">
    <source>
        <dbReference type="ARBA" id="ARBA00022837"/>
    </source>
</evidence>
<dbReference type="GO" id="GO:0007043">
    <property type="term" value="P:cell-cell junction assembly"/>
    <property type="evidence" value="ECO:0007669"/>
    <property type="project" value="TreeGrafter"/>
</dbReference>
<dbReference type="SUPFAM" id="SSF49899">
    <property type="entry name" value="Concanavalin A-like lectins/glucanases"/>
    <property type="match status" value="2"/>
</dbReference>
<feature type="disulfide bond" evidence="14">
    <location>
        <begin position="868"/>
        <end position="877"/>
    </location>
</feature>
<dbReference type="EMBL" id="HACG01041947">
    <property type="protein sequence ID" value="CEK88812.1"/>
    <property type="molecule type" value="Transcribed_RNA"/>
</dbReference>
<evidence type="ECO:0000259" key="20">
    <source>
        <dbReference type="PROSITE" id="PS50026"/>
    </source>
</evidence>
<comment type="caution">
    <text evidence="14">Lacks conserved residue(s) required for the propagation of feature annotation.</text>
</comment>
<evidence type="ECO:0000313" key="22">
    <source>
        <dbReference type="EMBL" id="CEK88812.1"/>
    </source>
</evidence>
<dbReference type="GO" id="GO:0016477">
    <property type="term" value="P:cell migration"/>
    <property type="evidence" value="ECO:0007669"/>
    <property type="project" value="TreeGrafter"/>
</dbReference>
<keyword evidence="7 13" id="KW-0106">Calcium</keyword>
<organism evidence="22">
    <name type="scientific">Arion vulgaris</name>
    <dbReference type="NCBI Taxonomy" id="1028688"/>
    <lineage>
        <taxon>Eukaryota</taxon>
        <taxon>Metazoa</taxon>
        <taxon>Spiralia</taxon>
        <taxon>Lophotrochozoa</taxon>
        <taxon>Mollusca</taxon>
        <taxon>Gastropoda</taxon>
        <taxon>Heterobranchia</taxon>
        <taxon>Euthyneura</taxon>
        <taxon>Panpulmonata</taxon>
        <taxon>Eupulmonata</taxon>
        <taxon>Stylommatophora</taxon>
        <taxon>Helicina</taxon>
        <taxon>Arionoidea</taxon>
        <taxon>Arionidae</taxon>
        <taxon>Arion</taxon>
    </lineage>
</organism>
<dbReference type="GO" id="GO:0005509">
    <property type="term" value="F:calcium ion binding"/>
    <property type="evidence" value="ECO:0007669"/>
    <property type="project" value="UniProtKB-UniRule"/>
</dbReference>
<dbReference type="InterPro" id="IPR001791">
    <property type="entry name" value="Laminin_G"/>
</dbReference>
<dbReference type="CDD" id="cd00110">
    <property type="entry name" value="LamG"/>
    <property type="match status" value="2"/>
</dbReference>
<sequence length="1344" mass="147843">DQSPYFENQNYSASMSEHQIAGPVMSLSAIDLDSDPKNKALTFSLPAGQNGSNFFSLQSINNVATISVKQAIDYERDPHSFIFTLTVTDGVVNHINSTTLYITVLDYNDNPPVFVNPVQSVTRQEEEPVGQVIATFNATDQDKGINAEIVYSILRASDPFYEIYINSTTGVVTNRKKLDRERHATMTIIILATDKGEIPLTGTGTLSITLTDINDNGPQFLEDYRPVIPENKDNSNTEVVVIYATDPDTPENGPPFGFIMSPSCDPKECSLFTLTFNPAGDGNKGTATITTSSRFDREVKKYYYLPIVMWDRNGMSNSVTGTNTLTIIIGDDNDNELQPGNQDIWIQNYEGQFIDYEIGRVYTDDPDDWDLPDKTFTYNSPDNLKSYFSIDPASGMITHSQGLYPNYGMDPYKFTVNVYDKKYQKTVTCTVSVTIQIVTDEAVRKSGGVRLQGITAEEFIKPISATEGSRYQKFRIAVASMLGYPGPDNVQIMSLNDGKGFLDVRFSTHGSPYLNPSQGESAIMLNLVQFEQQVGLQVLKVPINLCMDETTDIGCYNFFNVTNQPELVNANGTSFVMSKTDLTAEEGCVDFLFPDPPKCQGDYCFNGGTCLMDDWGKLSCACNPGFDGPRCQQSRHSFDGRSASFYEGLSVCSGGRTSIDFITLQDDGLIMYSGPLTAIDPTQNVLDYLILELRGGYPSLQLNLGREEAFLLMTGRDQNNAVIMPKLSDGQWHHLDIDRDNQKVTVTVDHCKYAVATNGKVADWSPCRMSGTVPGYDILLNVPSLLQLGGRYPSSTSTAGFNGSLKNLVHNTKLYDLYYKEVPKWNSGTNGCPREDGICVSNTGQPVCGLNGTCVARWQPDETKTCLCNPGWYGAKCAKVAPTMDLQTNSYLAWDIKPTLITDTGRAGSFQLMYRTRQVNGTLFALTNAALKTIILSMVNGKLSLSYDMGQGLNNLELPNAPANTGQWSTVRVERYGNEFLLAMDGGEGRNYNYRIPNTDLLVFFTILPRVTMGALVSNGNQLDNDLINTCVRDIRYNDNWLPMTSAQNSDPDAGGTLFQSQGVVEGCVRNDCGPSVVCVPPTVCYPLWEKYECRCGPGNASINGVCMPSCNPNPCLNSGICNMVNGVPKCICSPYWTGAICGAQAQTDDAGLGAGAIVGIVLAILFLLILLILLLIFLLTRKRSEKEKFIVDDPDDDFIRENVVFYDEEGAGEEDHAAYDISLLQKPARETNAKPLFNPGTEDEMRRRNAPQLDRLDVAPRSDRPDVGSFIKDRISDAENDDPINDSTRQFNYEGGNSDAGSLSSLNTSSSGGSQDYDYLSNWGPKFAKLADMYGAGQNQDDV</sequence>
<evidence type="ECO:0000256" key="1">
    <source>
        <dbReference type="ARBA" id="ARBA00004251"/>
    </source>
</evidence>
<keyword evidence="8 15" id="KW-0130">Cell adhesion</keyword>
<feature type="compositionally biased region" description="Basic and acidic residues" evidence="17">
    <location>
        <begin position="1255"/>
        <end position="1278"/>
    </location>
</feature>
<evidence type="ECO:0000256" key="18">
    <source>
        <dbReference type="SAM" id="Phobius"/>
    </source>
</evidence>
<dbReference type="InterPro" id="IPR013320">
    <property type="entry name" value="ConA-like_dom_sf"/>
</dbReference>
<evidence type="ECO:0000256" key="16">
    <source>
        <dbReference type="RuleBase" id="RU004357"/>
    </source>
</evidence>
<dbReference type="FunFam" id="4.10.900.10:FF:000001">
    <property type="entry name" value="Cadherin 2"/>
    <property type="match status" value="1"/>
</dbReference>
<dbReference type="SMART" id="SM00181">
    <property type="entry name" value="EGF"/>
    <property type="match status" value="3"/>
</dbReference>
<evidence type="ECO:0000256" key="4">
    <source>
        <dbReference type="ARBA" id="ARBA00022723"/>
    </source>
</evidence>
<dbReference type="PROSITE" id="PS01186">
    <property type="entry name" value="EGF_2"/>
    <property type="match status" value="2"/>
</dbReference>
<dbReference type="PRINTS" id="PR00205">
    <property type="entry name" value="CADHERIN"/>
</dbReference>
<feature type="disulfide bond" evidence="14">
    <location>
        <begin position="622"/>
        <end position="631"/>
    </location>
</feature>
<keyword evidence="3 15" id="KW-0812">Transmembrane</keyword>
<feature type="domain" description="Cadherin" evidence="21">
    <location>
        <begin position="7"/>
        <end position="114"/>
    </location>
</feature>
<evidence type="ECO:0000256" key="12">
    <source>
        <dbReference type="ARBA" id="ARBA00023180"/>
    </source>
</evidence>
<keyword evidence="12" id="KW-0325">Glycoprotein</keyword>
<evidence type="ECO:0000256" key="3">
    <source>
        <dbReference type="ARBA" id="ARBA00022692"/>
    </source>
</evidence>
<dbReference type="InterPro" id="IPR056370">
    <property type="entry name" value="Shg-like_Ig-like"/>
</dbReference>
<evidence type="ECO:0000256" key="5">
    <source>
        <dbReference type="ARBA" id="ARBA00022729"/>
    </source>
</evidence>
<feature type="disulfide bond" evidence="14">
    <location>
        <begin position="1133"/>
        <end position="1142"/>
    </location>
</feature>
<reference evidence="22" key="1">
    <citation type="submission" date="2014-12" db="EMBL/GenBank/DDBJ databases">
        <title>Insight into the proteome of Arion vulgaris.</title>
        <authorList>
            <person name="Aradska J."/>
            <person name="Bulat T."/>
            <person name="Smidak R."/>
            <person name="Sarate P."/>
            <person name="Gangsoo J."/>
            <person name="Sialana F."/>
            <person name="Bilban M."/>
            <person name="Lubec G."/>
        </authorList>
    </citation>
    <scope>NUCLEOTIDE SEQUENCE</scope>
    <source>
        <tissue evidence="22">Skin</tissue>
    </source>
</reference>
<keyword evidence="11 14" id="KW-1015">Disulfide bond</keyword>
<dbReference type="GO" id="GO:0016342">
    <property type="term" value="C:catenin complex"/>
    <property type="evidence" value="ECO:0007669"/>
    <property type="project" value="TreeGrafter"/>
</dbReference>
<dbReference type="Pfam" id="PF01049">
    <property type="entry name" value="CADH_Y-type_LIR"/>
    <property type="match status" value="1"/>
</dbReference>
<dbReference type="InterPro" id="IPR015919">
    <property type="entry name" value="Cadherin-like_sf"/>
</dbReference>
<keyword evidence="6" id="KW-0677">Repeat</keyword>
<gene>
    <name evidence="22" type="primary">ORF167161</name>
</gene>
<keyword evidence="9 18" id="KW-1133">Transmembrane helix</keyword>
<dbReference type="GO" id="GO:0044331">
    <property type="term" value="P:cell-cell adhesion mediated by cadherin"/>
    <property type="evidence" value="ECO:0007669"/>
    <property type="project" value="TreeGrafter"/>
</dbReference>
<dbReference type="GO" id="GO:0000902">
    <property type="term" value="P:cell morphogenesis"/>
    <property type="evidence" value="ECO:0007669"/>
    <property type="project" value="TreeGrafter"/>
</dbReference>
<comment type="subcellular location">
    <subcellularLocation>
        <location evidence="1 15">Cell membrane</location>
        <topology evidence="1 15">Single-pass type I membrane protein</topology>
    </subcellularLocation>
</comment>
<dbReference type="FunFam" id="2.60.40.60:FF:000095">
    <property type="entry name" value="Cadherin 13"/>
    <property type="match status" value="1"/>
</dbReference>
<dbReference type="SUPFAM" id="SSF49313">
    <property type="entry name" value="Cadherin-like"/>
    <property type="match status" value="4"/>
</dbReference>
<dbReference type="PANTHER" id="PTHR24027">
    <property type="entry name" value="CADHERIN-23"/>
    <property type="match status" value="1"/>
</dbReference>
<dbReference type="Gene3D" id="2.60.40.60">
    <property type="entry name" value="Cadherins"/>
    <property type="match status" value="4"/>
</dbReference>
<evidence type="ECO:0000256" key="10">
    <source>
        <dbReference type="ARBA" id="ARBA00023136"/>
    </source>
</evidence>
<dbReference type="PROSITE" id="PS50026">
    <property type="entry name" value="EGF_3"/>
    <property type="match status" value="3"/>
</dbReference>
<dbReference type="CDD" id="cd11304">
    <property type="entry name" value="Cadherin_repeat"/>
    <property type="match status" value="4"/>
</dbReference>
<feature type="domain" description="Laminin G" evidence="19">
    <location>
        <begin position="635"/>
        <end position="832"/>
    </location>
</feature>
<feature type="transmembrane region" description="Helical" evidence="18">
    <location>
        <begin position="1153"/>
        <end position="1180"/>
    </location>
</feature>
<feature type="domain" description="EGF-like" evidence="20">
    <location>
        <begin position="595"/>
        <end position="632"/>
    </location>
</feature>
<keyword evidence="4" id="KW-0479">Metal-binding</keyword>
<evidence type="ECO:0000259" key="21">
    <source>
        <dbReference type="PROSITE" id="PS50268"/>
    </source>
</evidence>
<name>A0A0B7B7D4_9EUPU</name>
<dbReference type="Gene3D" id="2.60.120.200">
    <property type="match status" value="2"/>
</dbReference>
<dbReference type="GO" id="GO:0045296">
    <property type="term" value="F:cadherin binding"/>
    <property type="evidence" value="ECO:0007669"/>
    <property type="project" value="TreeGrafter"/>
</dbReference>
<dbReference type="InterPro" id="IPR002126">
    <property type="entry name" value="Cadherin-like_dom"/>
</dbReference>
<evidence type="ECO:0000256" key="2">
    <source>
        <dbReference type="ARBA" id="ARBA00022475"/>
    </source>
</evidence>
<dbReference type="PANTHER" id="PTHR24027:SF422">
    <property type="entry name" value="CADHERIN DOMAIN-CONTAINING PROTEIN"/>
    <property type="match status" value="1"/>
</dbReference>
<evidence type="ECO:0000256" key="15">
    <source>
        <dbReference type="RuleBase" id="RU003318"/>
    </source>
</evidence>
<dbReference type="CDD" id="cd00054">
    <property type="entry name" value="EGF_CA"/>
    <property type="match status" value="2"/>
</dbReference>
<keyword evidence="14" id="KW-0245">EGF-like domain</keyword>
<evidence type="ECO:0000256" key="9">
    <source>
        <dbReference type="ARBA" id="ARBA00022989"/>
    </source>
</evidence>
<dbReference type="Pfam" id="PF02210">
    <property type="entry name" value="Laminin_G_2"/>
    <property type="match status" value="2"/>
</dbReference>
<dbReference type="Pfam" id="PF24811">
    <property type="entry name" value="Ig_Shg"/>
    <property type="match status" value="1"/>
</dbReference>
<accession>A0A0B7B7D4</accession>
<feature type="region of interest" description="Disordered" evidence="17">
    <location>
        <begin position="1233"/>
        <end position="1319"/>
    </location>
</feature>
<comment type="function">
    <text evidence="16">Cadherins are calcium-dependent cell adhesion proteins.</text>
</comment>
<dbReference type="InterPro" id="IPR039808">
    <property type="entry name" value="Cadherin"/>
</dbReference>
<dbReference type="GO" id="GO:0034332">
    <property type="term" value="P:adherens junction organization"/>
    <property type="evidence" value="ECO:0007669"/>
    <property type="project" value="TreeGrafter"/>
</dbReference>
<feature type="domain" description="EGF-like" evidence="20">
    <location>
        <begin position="1108"/>
        <end position="1143"/>
    </location>
</feature>
<dbReference type="SMART" id="SM00282">
    <property type="entry name" value="LamG"/>
    <property type="match status" value="2"/>
</dbReference>
<dbReference type="PROSITE" id="PS00022">
    <property type="entry name" value="EGF_1"/>
    <property type="match status" value="3"/>
</dbReference>
<evidence type="ECO:0000256" key="17">
    <source>
        <dbReference type="SAM" id="MobiDB-lite"/>
    </source>
</evidence>
<dbReference type="PROSITE" id="PS00232">
    <property type="entry name" value="CADHERIN_1"/>
    <property type="match status" value="1"/>
</dbReference>
<dbReference type="GO" id="GO:0008013">
    <property type="term" value="F:beta-catenin binding"/>
    <property type="evidence" value="ECO:0007669"/>
    <property type="project" value="TreeGrafter"/>
</dbReference>
<dbReference type="SMART" id="SM00112">
    <property type="entry name" value="CA"/>
    <property type="match status" value="4"/>
</dbReference>
<feature type="non-terminal residue" evidence="22">
    <location>
        <position position="1"/>
    </location>
</feature>
<evidence type="ECO:0000259" key="19">
    <source>
        <dbReference type="PROSITE" id="PS50025"/>
    </source>
</evidence>
<dbReference type="GO" id="GO:0016339">
    <property type="term" value="P:calcium-dependent cell-cell adhesion via plasma membrane cell adhesion molecules"/>
    <property type="evidence" value="ECO:0007669"/>
    <property type="project" value="TreeGrafter"/>
</dbReference>
<feature type="domain" description="Cadherin" evidence="21">
    <location>
        <begin position="358"/>
        <end position="459"/>
    </location>
</feature>